<dbReference type="KEGG" id="fcy:FRACYDRAFT_147574"/>
<evidence type="ECO:0000313" key="2">
    <source>
        <dbReference type="EMBL" id="OEU12660.1"/>
    </source>
</evidence>
<dbReference type="Gene3D" id="1.20.1250.20">
    <property type="entry name" value="MFS general substrate transporter like domains"/>
    <property type="match status" value="1"/>
</dbReference>
<sequence length="434" mass="48754">KNIRRTLALTFFTFTSRSVWSQSLLSIYVILVWKDHPEYVGYVLATMGMIQMISSALIRYSYYLILASLISVSAMGLSLYAITIERSRFVLFLLANGLWGMSWGVSESILPVIFSESSATLAVNNNNKTTDSTYKMCSILVRLGIIVGSLLTLIVFERLGNQWNIENCVTVMLIGMGCNLPVVFLLCSLKTIPFDDAEVEESEEEEDEQQEYYDAFSIAYESALLLSDEEIMDENYIVEGSLEDRLFIPEEDGEVPILIHLADILSSFAGGMSIWYFPVFLVQRLKLDPVSIQFLYLIIPLGHWLSPYLAKLLSSVIGPCRACISMQGTYVLFMISMITCHLKGYPIWIICTLYVLHSSLMNSTSTLSRSMILQYVPVEDQHKWGNIAESIQMLLWSCAGVTGGIIVGKYGLLIVFFVTVALQFLATLPLAILY</sequence>
<organism evidence="2 3">
    <name type="scientific">Fragilariopsis cylindrus CCMP1102</name>
    <dbReference type="NCBI Taxonomy" id="635003"/>
    <lineage>
        <taxon>Eukaryota</taxon>
        <taxon>Sar</taxon>
        <taxon>Stramenopiles</taxon>
        <taxon>Ochrophyta</taxon>
        <taxon>Bacillariophyta</taxon>
        <taxon>Bacillariophyceae</taxon>
        <taxon>Bacillariophycidae</taxon>
        <taxon>Bacillariales</taxon>
        <taxon>Bacillariaceae</taxon>
        <taxon>Fragilariopsis</taxon>
    </lineage>
</organism>
<dbReference type="OrthoDB" id="541403at2759"/>
<feature type="transmembrane region" description="Helical" evidence="1">
    <location>
        <begin position="294"/>
        <end position="310"/>
    </location>
</feature>
<feature type="transmembrane region" description="Helical" evidence="1">
    <location>
        <begin position="410"/>
        <end position="432"/>
    </location>
</feature>
<evidence type="ECO:0000313" key="3">
    <source>
        <dbReference type="Proteomes" id="UP000095751"/>
    </source>
</evidence>
<feature type="transmembrane region" description="Helical" evidence="1">
    <location>
        <begin position="330"/>
        <end position="356"/>
    </location>
</feature>
<gene>
    <name evidence="2" type="ORF">FRACYDRAFT_147574</name>
</gene>
<keyword evidence="1" id="KW-1133">Transmembrane helix</keyword>
<dbReference type="AlphaFoldDB" id="A0A1E7F3B0"/>
<dbReference type="PANTHER" id="PTHR23525">
    <property type="entry name" value="TRANSPORTER, PUTATIVE-RELATED"/>
    <property type="match status" value="1"/>
</dbReference>
<feature type="non-terminal residue" evidence="2">
    <location>
        <position position="434"/>
    </location>
</feature>
<keyword evidence="1" id="KW-0472">Membrane</keyword>
<proteinExistence type="predicted"/>
<keyword evidence="3" id="KW-1185">Reference proteome</keyword>
<dbReference type="PANTHER" id="PTHR23525:SF1">
    <property type="entry name" value="NODULIN-LIKE DOMAIN-CONTAINING PROTEIN"/>
    <property type="match status" value="1"/>
</dbReference>
<reference evidence="2 3" key="1">
    <citation type="submission" date="2016-09" db="EMBL/GenBank/DDBJ databases">
        <title>Extensive genetic diversity and differential bi-allelic expression allows diatom success in the polar Southern Ocean.</title>
        <authorList>
            <consortium name="DOE Joint Genome Institute"/>
            <person name="Mock T."/>
            <person name="Otillar R.P."/>
            <person name="Strauss J."/>
            <person name="Dupont C."/>
            <person name="Frickenhaus S."/>
            <person name="Maumus F."/>
            <person name="Mcmullan M."/>
            <person name="Sanges R."/>
            <person name="Schmutz J."/>
            <person name="Toseland A."/>
            <person name="Valas R."/>
            <person name="Veluchamy A."/>
            <person name="Ward B.J."/>
            <person name="Allen A."/>
            <person name="Barry K."/>
            <person name="Falciatore A."/>
            <person name="Ferrante M."/>
            <person name="Fortunato A.E."/>
            <person name="Gloeckner G."/>
            <person name="Gruber A."/>
            <person name="Hipkin R."/>
            <person name="Janech M."/>
            <person name="Kroth P."/>
            <person name="Leese F."/>
            <person name="Lindquist E."/>
            <person name="Lyon B.R."/>
            <person name="Martin J."/>
            <person name="Mayer C."/>
            <person name="Parker M."/>
            <person name="Quesneville H."/>
            <person name="Raymond J."/>
            <person name="Uhlig C."/>
            <person name="Valentin K.U."/>
            <person name="Worden A.Z."/>
            <person name="Armbrust E.V."/>
            <person name="Bowler C."/>
            <person name="Green B."/>
            <person name="Moulton V."/>
            <person name="Van Oosterhout C."/>
            <person name="Grigoriev I."/>
        </authorList>
    </citation>
    <scope>NUCLEOTIDE SEQUENCE [LARGE SCALE GENOMIC DNA]</scope>
    <source>
        <strain evidence="2 3">CCMP1102</strain>
    </source>
</reference>
<feature type="transmembrane region" description="Helical" evidence="1">
    <location>
        <begin position="60"/>
        <end position="82"/>
    </location>
</feature>
<dbReference type="InParanoid" id="A0A1E7F3B0"/>
<accession>A0A1E7F3B0</accession>
<evidence type="ECO:0000256" key="1">
    <source>
        <dbReference type="SAM" id="Phobius"/>
    </source>
</evidence>
<feature type="transmembrane region" description="Helical" evidence="1">
    <location>
        <begin position="168"/>
        <end position="186"/>
    </location>
</feature>
<keyword evidence="1" id="KW-0812">Transmembrane</keyword>
<dbReference type="SUPFAM" id="SSF103473">
    <property type="entry name" value="MFS general substrate transporter"/>
    <property type="match status" value="2"/>
</dbReference>
<protein>
    <recommendedName>
        <fullName evidence="4">MFS general substrate transporter</fullName>
    </recommendedName>
</protein>
<evidence type="ECO:0008006" key="4">
    <source>
        <dbReference type="Google" id="ProtNLM"/>
    </source>
</evidence>
<dbReference type="EMBL" id="KV784364">
    <property type="protein sequence ID" value="OEU12660.1"/>
    <property type="molecule type" value="Genomic_DNA"/>
</dbReference>
<feature type="transmembrane region" description="Helical" evidence="1">
    <location>
        <begin position="257"/>
        <end position="282"/>
    </location>
</feature>
<dbReference type="Proteomes" id="UP000095751">
    <property type="component" value="Unassembled WGS sequence"/>
</dbReference>
<dbReference type="InterPro" id="IPR036259">
    <property type="entry name" value="MFS_trans_sf"/>
</dbReference>
<feature type="non-terminal residue" evidence="2">
    <location>
        <position position="1"/>
    </location>
</feature>
<name>A0A1E7F3B0_9STRA</name>
<feature type="transmembrane region" description="Helical" evidence="1">
    <location>
        <begin position="133"/>
        <end position="156"/>
    </location>
</feature>